<dbReference type="InterPro" id="IPR029063">
    <property type="entry name" value="SAM-dependent_MTases_sf"/>
</dbReference>
<protein>
    <submittedName>
        <fullName evidence="1">Putative cephalosporin hydroxylase</fullName>
    </submittedName>
</protein>
<dbReference type="EMBL" id="MT141489">
    <property type="protein sequence ID" value="QJA63051.1"/>
    <property type="molecule type" value="Genomic_DNA"/>
</dbReference>
<evidence type="ECO:0000313" key="1">
    <source>
        <dbReference type="EMBL" id="QJA63051.1"/>
    </source>
</evidence>
<accession>A0A6M3J1K3</accession>
<name>A0A6M3J1K3_9ZZZZ</name>
<dbReference type="SUPFAM" id="SSF53335">
    <property type="entry name" value="S-adenosyl-L-methionine-dependent methyltransferases"/>
    <property type="match status" value="1"/>
</dbReference>
<dbReference type="AlphaFoldDB" id="A0A6M3J1K3"/>
<reference evidence="1" key="1">
    <citation type="submission" date="2020-03" db="EMBL/GenBank/DDBJ databases">
        <title>The deep terrestrial virosphere.</title>
        <authorList>
            <person name="Holmfeldt K."/>
            <person name="Nilsson E."/>
            <person name="Simone D."/>
            <person name="Lopez-Fernandez M."/>
            <person name="Wu X."/>
            <person name="de Brujin I."/>
            <person name="Lundin D."/>
            <person name="Andersson A."/>
            <person name="Bertilsson S."/>
            <person name="Dopson M."/>
        </authorList>
    </citation>
    <scope>NUCLEOTIDE SEQUENCE</scope>
    <source>
        <strain evidence="1">MM415B00659</strain>
    </source>
</reference>
<gene>
    <name evidence="1" type="ORF">MM415B00659_0005</name>
</gene>
<dbReference type="Gene3D" id="3.40.50.150">
    <property type="entry name" value="Vaccinia Virus protein VP39"/>
    <property type="match status" value="1"/>
</dbReference>
<sequence length="184" mass="21590">MILHRAKYNGFGMKQIEGTLQVFNEFFKKEKFDTVIEIGTVPGGFALFLADKSKEFGFRFITIDIREPNKKILLLIRKSNGFFVNEDALHSNIIIKNLYMQNNRVLILNDGGLKEPIFAKYIGMLKRNDFLLTHDYYPWINETVDKDSGGISMLTVKDLIDKFNIEVKYEKLFDKFLWLCCRKR</sequence>
<proteinExistence type="predicted"/>
<organism evidence="1">
    <name type="scientific">viral metagenome</name>
    <dbReference type="NCBI Taxonomy" id="1070528"/>
    <lineage>
        <taxon>unclassified sequences</taxon>
        <taxon>metagenomes</taxon>
        <taxon>organismal metagenomes</taxon>
    </lineage>
</organism>